<sequence>MLKSFNVAHSIAYFFYNLSISTYIGTVNIDQF</sequence>
<dbReference type="Proteomes" id="UP001244640">
    <property type="component" value="Unassembled WGS sequence"/>
</dbReference>
<dbReference type="EMBL" id="JAUTBA010000001">
    <property type="protein sequence ID" value="MDQ1152478.1"/>
    <property type="molecule type" value="Genomic_DNA"/>
</dbReference>
<name>A0ABU0UC95_9SPHI</name>
<keyword evidence="2" id="KW-1185">Reference proteome</keyword>
<organism evidence="1 2">
    <name type="scientific">Sphingobacterium zeae</name>
    <dbReference type="NCBI Taxonomy" id="1776859"/>
    <lineage>
        <taxon>Bacteria</taxon>
        <taxon>Pseudomonadati</taxon>
        <taxon>Bacteroidota</taxon>
        <taxon>Sphingobacteriia</taxon>
        <taxon>Sphingobacteriales</taxon>
        <taxon>Sphingobacteriaceae</taxon>
        <taxon>Sphingobacterium</taxon>
    </lineage>
</organism>
<evidence type="ECO:0000313" key="1">
    <source>
        <dbReference type="EMBL" id="MDQ1152478.1"/>
    </source>
</evidence>
<accession>A0ABU0UC95</accession>
<comment type="caution">
    <text evidence="1">The sequence shown here is derived from an EMBL/GenBank/DDBJ whole genome shotgun (WGS) entry which is preliminary data.</text>
</comment>
<evidence type="ECO:0000313" key="2">
    <source>
        <dbReference type="Proteomes" id="UP001244640"/>
    </source>
</evidence>
<gene>
    <name evidence="1" type="ORF">QE382_004462</name>
</gene>
<proteinExistence type="predicted"/>
<reference evidence="1 2" key="1">
    <citation type="submission" date="2023-07" db="EMBL/GenBank/DDBJ databases">
        <title>Functional and genomic diversity of the sorghum phyllosphere microbiome.</title>
        <authorList>
            <person name="Shade A."/>
        </authorList>
    </citation>
    <scope>NUCLEOTIDE SEQUENCE [LARGE SCALE GENOMIC DNA]</scope>
    <source>
        <strain evidence="1 2">SORGH_AS_0892</strain>
    </source>
</reference>
<protein>
    <submittedName>
        <fullName evidence="1">Uncharacterized protein</fullName>
    </submittedName>
</protein>